<keyword evidence="6 8" id="KW-1133">Transmembrane helix</keyword>
<reference evidence="10 11" key="1">
    <citation type="submission" date="2015-11" db="EMBL/GenBank/DDBJ databases">
        <title>Genomic analysis of 38 Legionella species identifies large and diverse effector repertoires.</title>
        <authorList>
            <person name="Burstein D."/>
            <person name="Amaro F."/>
            <person name="Zusman T."/>
            <person name="Lifshitz Z."/>
            <person name="Cohen O."/>
            <person name="Gilbert J.A."/>
            <person name="Pupko T."/>
            <person name="Shuman H.A."/>
            <person name="Segal G."/>
        </authorList>
    </citation>
    <scope>NUCLEOTIDE SEQUENCE [LARGE SCALE GENOMIC DNA]</scope>
    <source>
        <strain evidence="10 11">ORW</strain>
    </source>
</reference>
<dbReference type="RefSeq" id="WP_058388107.1">
    <property type="nucleotide sequence ID" value="NZ_LNXW01000013.1"/>
</dbReference>
<proteinExistence type="inferred from homology"/>
<feature type="domain" description="Citrate transporter-like" evidence="9">
    <location>
        <begin position="19"/>
        <end position="341"/>
    </location>
</feature>
<evidence type="ECO:0000256" key="2">
    <source>
        <dbReference type="ARBA" id="ARBA00009843"/>
    </source>
</evidence>
<comment type="caution">
    <text evidence="10">The sequence shown here is derived from an EMBL/GenBank/DDBJ whole genome shotgun (WGS) entry which is preliminary data.</text>
</comment>
<organism evidence="10 11">
    <name type="scientific">Legionella cherrii</name>
    <dbReference type="NCBI Taxonomy" id="28084"/>
    <lineage>
        <taxon>Bacteria</taxon>
        <taxon>Pseudomonadati</taxon>
        <taxon>Pseudomonadota</taxon>
        <taxon>Gammaproteobacteria</taxon>
        <taxon>Legionellales</taxon>
        <taxon>Legionellaceae</taxon>
        <taxon>Legionella</taxon>
    </lineage>
</organism>
<feature type="transmembrane region" description="Helical" evidence="8">
    <location>
        <begin position="53"/>
        <end position="71"/>
    </location>
</feature>
<sequence>MPAAILILCITLIGIAIRRMSHVIIPIWLITTVGAAFALLLRQITPIHAIAAIEPDVMLYLFGVFFIAQAAEDSGYLEQLTDKIFFHAHTGKQALIVILLILGLSASLLMNDTIAIIGTPIIIQLCQSHKRLIKPLLFALAFSITIGSTLTPIGNPQNLLIAVKGNMPSPFFQFIRLLAIPTVINLIITYFFIYFLYREILNEPIEKPIPRPFHDQHTITLVKLSLIIFFFLITLKIIFESIQSPIHLNFSYLALISSLPIFFSKVRWELLKRLDWGTLIFFASIFILMQSVWDSGFFQTRINHSQLSVTAVPVILIISIILSQFISNVPLVVLYLPLLLHHSVADSSLLALAAGSTIAGNLSILGAASNIIIIQNCEKRSVRGFGFFEFIKIGAPLTLVNILIYAYFL</sequence>
<evidence type="ECO:0000256" key="6">
    <source>
        <dbReference type="ARBA" id="ARBA00022989"/>
    </source>
</evidence>
<feature type="transmembrane region" description="Helical" evidence="8">
    <location>
        <begin position="24"/>
        <end position="41"/>
    </location>
</feature>
<evidence type="ECO:0000313" key="10">
    <source>
        <dbReference type="EMBL" id="KTC80762.1"/>
    </source>
</evidence>
<feature type="transmembrane region" description="Helical" evidence="8">
    <location>
        <begin position="174"/>
        <end position="197"/>
    </location>
</feature>
<keyword evidence="5 8" id="KW-0812">Transmembrane</keyword>
<dbReference type="PRINTS" id="PR00758">
    <property type="entry name" value="ARSENICPUMP"/>
</dbReference>
<dbReference type="GO" id="GO:0015105">
    <property type="term" value="F:arsenite transmembrane transporter activity"/>
    <property type="evidence" value="ECO:0007669"/>
    <property type="project" value="InterPro"/>
</dbReference>
<keyword evidence="7 8" id="KW-0472">Membrane</keyword>
<evidence type="ECO:0000313" key="11">
    <source>
        <dbReference type="Proteomes" id="UP000054921"/>
    </source>
</evidence>
<evidence type="ECO:0000256" key="7">
    <source>
        <dbReference type="ARBA" id="ARBA00023136"/>
    </source>
</evidence>
<feature type="transmembrane region" description="Helical" evidence="8">
    <location>
        <begin position="95"/>
        <end position="123"/>
    </location>
</feature>
<name>A0A0W0SBD3_9GAMM</name>
<dbReference type="PANTHER" id="PTHR43302">
    <property type="entry name" value="TRANSPORTER ARSB-RELATED"/>
    <property type="match status" value="1"/>
</dbReference>
<evidence type="ECO:0000256" key="1">
    <source>
        <dbReference type="ARBA" id="ARBA00004651"/>
    </source>
</evidence>
<dbReference type="PANTHER" id="PTHR43302:SF5">
    <property type="entry name" value="TRANSPORTER ARSB-RELATED"/>
    <property type="match status" value="1"/>
</dbReference>
<evidence type="ECO:0000256" key="8">
    <source>
        <dbReference type="SAM" id="Phobius"/>
    </source>
</evidence>
<evidence type="ECO:0000259" key="9">
    <source>
        <dbReference type="Pfam" id="PF03600"/>
    </source>
</evidence>
<dbReference type="Proteomes" id="UP000054921">
    <property type="component" value="Unassembled WGS sequence"/>
</dbReference>
<comment type="similarity">
    <text evidence="2">Belongs to the CitM (TC 2.A.11) transporter family.</text>
</comment>
<dbReference type="Pfam" id="PF03600">
    <property type="entry name" value="CitMHS"/>
    <property type="match status" value="1"/>
</dbReference>
<feature type="transmembrane region" description="Helical" evidence="8">
    <location>
        <begin position="313"/>
        <end position="337"/>
    </location>
</feature>
<feature type="transmembrane region" description="Helical" evidence="8">
    <location>
        <begin position="276"/>
        <end position="293"/>
    </location>
</feature>
<feature type="transmembrane region" description="Helical" evidence="8">
    <location>
        <begin position="385"/>
        <end position="408"/>
    </location>
</feature>
<dbReference type="InterPro" id="IPR000802">
    <property type="entry name" value="Arsenical_pump_ArsB"/>
</dbReference>
<gene>
    <name evidence="10" type="primary">lrsB</name>
    <name evidence="10" type="ORF">Lche_2782</name>
</gene>
<accession>A0A0W0SBD3</accession>
<keyword evidence="4" id="KW-1003">Cell membrane</keyword>
<feature type="transmembrane region" description="Helical" evidence="8">
    <location>
        <begin position="245"/>
        <end position="264"/>
    </location>
</feature>
<feature type="transmembrane region" description="Helical" evidence="8">
    <location>
        <begin position="218"/>
        <end position="239"/>
    </location>
</feature>
<feature type="transmembrane region" description="Helical" evidence="8">
    <location>
        <begin position="135"/>
        <end position="154"/>
    </location>
</feature>
<dbReference type="OrthoDB" id="9809303at2"/>
<protein>
    <submittedName>
        <fullName evidence="10">Arsenite efflux membrane component-like protein</fullName>
    </submittedName>
</protein>
<dbReference type="AlphaFoldDB" id="A0A0W0SBD3"/>
<comment type="subcellular location">
    <subcellularLocation>
        <location evidence="1">Cell membrane</location>
        <topology evidence="1">Multi-pass membrane protein</topology>
    </subcellularLocation>
</comment>
<feature type="transmembrane region" description="Helical" evidence="8">
    <location>
        <begin position="349"/>
        <end position="373"/>
    </location>
</feature>
<dbReference type="STRING" id="28084.Lche_2782"/>
<dbReference type="EMBL" id="LNXW01000013">
    <property type="protein sequence ID" value="KTC80762.1"/>
    <property type="molecule type" value="Genomic_DNA"/>
</dbReference>
<evidence type="ECO:0000256" key="5">
    <source>
        <dbReference type="ARBA" id="ARBA00022692"/>
    </source>
</evidence>
<keyword evidence="3" id="KW-0813">Transport</keyword>
<evidence type="ECO:0000256" key="3">
    <source>
        <dbReference type="ARBA" id="ARBA00022448"/>
    </source>
</evidence>
<evidence type="ECO:0000256" key="4">
    <source>
        <dbReference type="ARBA" id="ARBA00022475"/>
    </source>
</evidence>
<dbReference type="PATRIC" id="fig|28084.5.peg.3012"/>
<dbReference type="InterPro" id="IPR004680">
    <property type="entry name" value="Cit_transptr-like_dom"/>
</dbReference>
<dbReference type="GO" id="GO:0005886">
    <property type="term" value="C:plasma membrane"/>
    <property type="evidence" value="ECO:0007669"/>
    <property type="project" value="UniProtKB-SubCell"/>
</dbReference>